<dbReference type="InterPro" id="IPR006076">
    <property type="entry name" value="FAD-dep_OxRdtase"/>
</dbReference>
<feature type="region of interest" description="Disordered" evidence="2">
    <location>
        <begin position="374"/>
        <end position="406"/>
    </location>
</feature>
<dbReference type="Gene3D" id="3.30.9.10">
    <property type="entry name" value="D-Amino Acid Oxidase, subunit A, domain 2"/>
    <property type="match status" value="1"/>
</dbReference>
<evidence type="ECO:0000313" key="4">
    <source>
        <dbReference type="EMBL" id="MFC7602279.1"/>
    </source>
</evidence>
<name>A0ABW2T1N0_9ACTN</name>
<evidence type="ECO:0000313" key="5">
    <source>
        <dbReference type="Proteomes" id="UP001596514"/>
    </source>
</evidence>
<dbReference type="RefSeq" id="WP_364149065.1">
    <property type="nucleotide sequence ID" value="NZ_JBHSIJ010000002.1"/>
</dbReference>
<dbReference type="PANTHER" id="PTHR13847:SF287">
    <property type="entry name" value="FAD-DEPENDENT OXIDOREDUCTASE DOMAIN-CONTAINING PROTEIN 1"/>
    <property type="match status" value="1"/>
</dbReference>
<organism evidence="4 5">
    <name type="scientific">Streptosporangium amethystogenes subsp. fukuiense</name>
    <dbReference type="NCBI Taxonomy" id="698418"/>
    <lineage>
        <taxon>Bacteria</taxon>
        <taxon>Bacillati</taxon>
        <taxon>Actinomycetota</taxon>
        <taxon>Actinomycetes</taxon>
        <taxon>Streptosporangiales</taxon>
        <taxon>Streptosporangiaceae</taxon>
        <taxon>Streptosporangium</taxon>
    </lineage>
</organism>
<gene>
    <name evidence="4" type="ORF">ACFQVD_19450</name>
</gene>
<dbReference type="EC" id="1.-.-.-" evidence="4"/>
<dbReference type="Gene3D" id="3.50.50.60">
    <property type="entry name" value="FAD/NAD(P)-binding domain"/>
    <property type="match status" value="1"/>
</dbReference>
<dbReference type="SUPFAM" id="SSF51905">
    <property type="entry name" value="FAD/NAD(P)-binding domain"/>
    <property type="match status" value="1"/>
</dbReference>
<protein>
    <submittedName>
        <fullName evidence="4">NAD(P)/FAD-dependent oxidoreductase</fullName>
        <ecNumber evidence="4">1.-.-.-</ecNumber>
    </submittedName>
</protein>
<sequence>MSTRTADAVIVGAGVLGASVASHLARSGHRVLVLERGAPGREGSGTTAGNLHMQAVHTKRPGQAVPLDSARFLPLQRAASDRWETLEEELETSVEVRRTGGFTIAETEEQYQELRDKHGWEAAAGIHTEILDGDAARAALPLLGPTVAAATWCDLDGYANPLKVTPAYLDSAARHGGRTVAFAPVRRITRNGDGWRVVAGRGAAERVVDTPVVVDVAGPWLGEIAALAGITLRMTPVAIQMHATVRSSATMSHLVQHIGEGLSVKQVAAGNLLIGGGWPALSMDLAGRSDTSLDSLVGNVALAVRVLPFIRDLRLLRMWAGPLAATPDEMPVIGEVPGAPGFYVAGGTYAFTFAPLWGETLRCLIEGKPPPVDVSDLGPGRLMERWGQQDNGPEQENHQDRRSKRC</sequence>
<evidence type="ECO:0000256" key="2">
    <source>
        <dbReference type="SAM" id="MobiDB-lite"/>
    </source>
</evidence>
<feature type="domain" description="FAD dependent oxidoreductase" evidence="3">
    <location>
        <begin position="7"/>
        <end position="361"/>
    </location>
</feature>
<dbReference type="Proteomes" id="UP001596514">
    <property type="component" value="Unassembled WGS sequence"/>
</dbReference>
<proteinExistence type="predicted"/>
<dbReference type="PANTHER" id="PTHR13847">
    <property type="entry name" value="SARCOSINE DEHYDROGENASE-RELATED"/>
    <property type="match status" value="1"/>
</dbReference>
<evidence type="ECO:0000256" key="1">
    <source>
        <dbReference type="ARBA" id="ARBA00023002"/>
    </source>
</evidence>
<dbReference type="InterPro" id="IPR036188">
    <property type="entry name" value="FAD/NAD-bd_sf"/>
</dbReference>
<keyword evidence="5" id="KW-1185">Reference proteome</keyword>
<keyword evidence="1 4" id="KW-0560">Oxidoreductase</keyword>
<dbReference type="EMBL" id="JBHTEE010000001">
    <property type="protein sequence ID" value="MFC7602279.1"/>
    <property type="molecule type" value="Genomic_DNA"/>
</dbReference>
<reference evidence="5" key="1">
    <citation type="journal article" date="2019" name="Int. J. Syst. Evol. Microbiol.">
        <title>The Global Catalogue of Microorganisms (GCM) 10K type strain sequencing project: providing services to taxonomists for standard genome sequencing and annotation.</title>
        <authorList>
            <consortium name="The Broad Institute Genomics Platform"/>
            <consortium name="The Broad Institute Genome Sequencing Center for Infectious Disease"/>
            <person name="Wu L."/>
            <person name="Ma J."/>
        </authorList>
    </citation>
    <scope>NUCLEOTIDE SEQUENCE [LARGE SCALE GENOMIC DNA]</scope>
    <source>
        <strain evidence="5">JCM 10083</strain>
    </source>
</reference>
<comment type="caution">
    <text evidence="4">The sequence shown here is derived from an EMBL/GenBank/DDBJ whole genome shotgun (WGS) entry which is preliminary data.</text>
</comment>
<dbReference type="Pfam" id="PF01266">
    <property type="entry name" value="DAO"/>
    <property type="match status" value="1"/>
</dbReference>
<evidence type="ECO:0000259" key="3">
    <source>
        <dbReference type="Pfam" id="PF01266"/>
    </source>
</evidence>
<dbReference type="GO" id="GO:0016491">
    <property type="term" value="F:oxidoreductase activity"/>
    <property type="evidence" value="ECO:0007669"/>
    <property type="project" value="UniProtKB-KW"/>
</dbReference>
<accession>A0ABW2T1N0</accession>